<comment type="subcellular location">
    <subcellularLocation>
        <location evidence="1">Virion</location>
    </subcellularLocation>
</comment>
<evidence type="ECO:0000256" key="1">
    <source>
        <dbReference type="ARBA" id="ARBA00004328"/>
    </source>
</evidence>
<evidence type="ECO:0000259" key="2">
    <source>
        <dbReference type="Pfam" id="PF05065"/>
    </source>
</evidence>
<protein>
    <submittedName>
        <fullName evidence="3">Phage major capsid protein</fullName>
    </submittedName>
</protein>
<dbReference type="SUPFAM" id="SSF56563">
    <property type="entry name" value="Major capsid protein gp5"/>
    <property type="match status" value="1"/>
</dbReference>
<dbReference type="Pfam" id="PF05065">
    <property type="entry name" value="Phage_capsid"/>
    <property type="match status" value="1"/>
</dbReference>
<dbReference type="Proteomes" id="UP000675994">
    <property type="component" value="Chromosome"/>
</dbReference>
<evidence type="ECO:0000313" key="4">
    <source>
        <dbReference type="Proteomes" id="UP000675994"/>
    </source>
</evidence>
<gene>
    <name evidence="3" type="ORF">IPU22_05295</name>
</gene>
<dbReference type="InterPro" id="IPR054612">
    <property type="entry name" value="Phage_capsid-like_C"/>
</dbReference>
<dbReference type="NCBIfam" id="TIGR01554">
    <property type="entry name" value="major_cap_HK97"/>
    <property type="match status" value="1"/>
</dbReference>
<dbReference type="EMBL" id="CP063367">
    <property type="protein sequence ID" value="QUM70325.1"/>
    <property type="molecule type" value="Genomic_DNA"/>
</dbReference>
<dbReference type="AlphaFoldDB" id="A0AAQ0IH20"/>
<evidence type="ECO:0000313" key="3">
    <source>
        <dbReference type="EMBL" id="QUM70325.1"/>
    </source>
</evidence>
<reference evidence="3" key="1">
    <citation type="journal article" date="2021" name="Front. Microbiol.">
        <title>Presence and Characterization of a Novel cfr-Carrying Tn558 Transposon Derivative in Staphylococcus delphini Isolated From Retail Food.</title>
        <authorList>
            <person name="Zhang F."/>
            <person name="Wu S."/>
            <person name="Huang J."/>
            <person name="Yang R."/>
            <person name="Zhang J."/>
            <person name="Lei T."/>
            <person name="Dai J."/>
            <person name="Ding Y."/>
            <person name="Xue L."/>
            <person name="Wang J."/>
            <person name="Chen M."/>
            <person name="Wu Q."/>
        </authorList>
    </citation>
    <scope>NUCLEOTIDE SEQUENCE</scope>
    <source>
        <strain evidence="3">2794-1</strain>
    </source>
</reference>
<name>A0AAQ0IH20_9STAP</name>
<accession>A0AAQ0IH20</accession>
<dbReference type="RefSeq" id="WP_212575366.1">
    <property type="nucleotide sequence ID" value="NZ_CP063367.1"/>
</dbReference>
<sequence>MTMKFKDSINKDVENLKNEYFEAVRNDADSETIENKYAEYMAAFSSNLHDNILKDAREEALNANTDEQVLMKRGQNVLTSEEKRFFTNLVEDDADLDTYKEEIILPETTVSRVFEDMQSERPLLSKINFQIAGIKTRIIAGDPDGAAMWGEIFGKIQGQIQANFREYTFSQNKLTAFAIVPKDLLDFGPEWVERYVRLQLAEAMGAKLEEGIVKGNGPVQNQPVGLIKDMVKDESGNITSVKDKTEKGKLTFADAKTTVTELSNLMNSLSVKENGKRINISGKVSLLVNPDQLFAIQAKYTIQNANGQWVTSLPFNLDILPSEFVEKGKIIAFVPSRYYAMYKGATQIREYGEVLALEDANVYIAKQYAHGMPDDNKVAEVYSFSDVVASDSEESDLSA</sequence>
<proteinExistence type="predicted"/>
<dbReference type="InterPro" id="IPR024455">
    <property type="entry name" value="Phage_capsid"/>
</dbReference>
<feature type="domain" description="Phage capsid-like C-terminal" evidence="2">
    <location>
        <begin position="104"/>
        <end position="308"/>
    </location>
</feature>
<organism evidence="3 4">
    <name type="scientific">Staphylococcus delphini</name>
    <dbReference type="NCBI Taxonomy" id="53344"/>
    <lineage>
        <taxon>Bacteria</taxon>
        <taxon>Bacillati</taxon>
        <taxon>Bacillota</taxon>
        <taxon>Bacilli</taxon>
        <taxon>Bacillales</taxon>
        <taxon>Staphylococcaceae</taxon>
        <taxon>Staphylococcus</taxon>
        <taxon>Staphylococcus intermedius group</taxon>
    </lineage>
</organism>